<dbReference type="InterPro" id="IPR046342">
    <property type="entry name" value="CBS_dom_sf"/>
</dbReference>
<dbReference type="SUPFAM" id="SSF54631">
    <property type="entry name" value="CBS-domain pair"/>
    <property type="match status" value="1"/>
</dbReference>
<evidence type="ECO:0000256" key="1">
    <source>
        <dbReference type="PROSITE-ProRule" id="PRU00703"/>
    </source>
</evidence>
<comment type="caution">
    <text evidence="3">The sequence shown here is derived from an EMBL/GenBank/DDBJ whole genome shotgun (WGS) entry which is preliminary data.</text>
</comment>
<evidence type="ECO:0000313" key="4">
    <source>
        <dbReference type="Proteomes" id="UP001364211"/>
    </source>
</evidence>
<dbReference type="SMART" id="SM00116">
    <property type="entry name" value="CBS"/>
    <property type="match status" value="1"/>
</dbReference>
<reference evidence="3 4" key="1">
    <citation type="submission" date="2024-03" db="EMBL/GenBank/DDBJ databases">
        <title>Draft genome sequence of Pseudonocardia sp. DW16-2.</title>
        <authorList>
            <person name="Duangmal K."/>
        </authorList>
    </citation>
    <scope>NUCLEOTIDE SEQUENCE [LARGE SCALE GENOMIC DNA]</scope>
    <source>
        <strain evidence="3 4">DW16-2</strain>
    </source>
</reference>
<dbReference type="Proteomes" id="UP001364211">
    <property type="component" value="Unassembled WGS sequence"/>
</dbReference>
<gene>
    <name evidence="3" type="ORF">WJX68_19265</name>
</gene>
<dbReference type="InterPro" id="IPR000644">
    <property type="entry name" value="CBS_dom"/>
</dbReference>
<evidence type="ECO:0000313" key="3">
    <source>
        <dbReference type="EMBL" id="MEJ8281091.1"/>
    </source>
</evidence>
<sequence>MDVGECTDLGVVAAAMHTFPRTCGPAATVAQARAVFTRPKVHALPVVDAGRLVAVVDRADLDGAADDDPVAPLGALAGRVVHAGDDLARARAEMAAAGRRRLAVVDDDGLLVGLLCLKRHGRGFCSDDGIRARIAEREAAHHGEHGPAATR</sequence>
<dbReference type="Gene3D" id="3.10.580.10">
    <property type="entry name" value="CBS-domain"/>
    <property type="match status" value="1"/>
</dbReference>
<accession>A0ABU8TC32</accession>
<proteinExistence type="predicted"/>
<feature type="domain" description="CBS" evidence="2">
    <location>
        <begin position="16"/>
        <end position="73"/>
    </location>
</feature>
<protein>
    <submittedName>
        <fullName evidence="3">CBS domain-containing protein</fullName>
    </submittedName>
</protein>
<dbReference type="EMBL" id="JBBJUP010000016">
    <property type="protein sequence ID" value="MEJ8281091.1"/>
    <property type="molecule type" value="Genomic_DNA"/>
</dbReference>
<dbReference type="Pfam" id="PF00571">
    <property type="entry name" value="CBS"/>
    <property type="match status" value="2"/>
</dbReference>
<keyword evidence="4" id="KW-1185">Reference proteome</keyword>
<evidence type="ECO:0000259" key="2">
    <source>
        <dbReference type="PROSITE" id="PS51371"/>
    </source>
</evidence>
<dbReference type="RefSeq" id="WP_340292957.1">
    <property type="nucleotide sequence ID" value="NZ_JBBJUP010000016.1"/>
</dbReference>
<keyword evidence="1" id="KW-0129">CBS domain</keyword>
<dbReference type="PROSITE" id="PS51371">
    <property type="entry name" value="CBS"/>
    <property type="match status" value="1"/>
</dbReference>
<organism evidence="3 4">
    <name type="scientific">Pseudonocardia spirodelae</name>
    <dbReference type="NCBI Taxonomy" id="3133431"/>
    <lineage>
        <taxon>Bacteria</taxon>
        <taxon>Bacillati</taxon>
        <taxon>Actinomycetota</taxon>
        <taxon>Actinomycetes</taxon>
        <taxon>Pseudonocardiales</taxon>
        <taxon>Pseudonocardiaceae</taxon>
        <taxon>Pseudonocardia</taxon>
    </lineage>
</organism>
<name>A0ABU8TC32_9PSEU</name>